<dbReference type="InterPro" id="IPR025870">
    <property type="entry name" value="Glyoxalase-like_dom"/>
</dbReference>
<dbReference type="RefSeq" id="WP_304377646.1">
    <property type="nucleotide sequence ID" value="NZ_JAUOZU010000013.1"/>
</dbReference>
<dbReference type="InterPro" id="IPR029068">
    <property type="entry name" value="Glyas_Bleomycin-R_OHBP_Dase"/>
</dbReference>
<dbReference type="EMBL" id="JAUOZU010000013">
    <property type="protein sequence ID" value="MDO6965712.1"/>
    <property type="molecule type" value="Genomic_DNA"/>
</dbReference>
<proteinExistence type="predicted"/>
<evidence type="ECO:0000313" key="3">
    <source>
        <dbReference type="Proteomes" id="UP001174932"/>
    </source>
</evidence>
<evidence type="ECO:0000313" key="2">
    <source>
        <dbReference type="EMBL" id="MDO6965712.1"/>
    </source>
</evidence>
<name>A0ABT8YPT4_9HYPH</name>
<dbReference type="Proteomes" id="UP001174932">
    <property type="component" value="Unassembled WGS sequence"/>
</dbReference>
<comment type="caution">
    <text evidence="2">The sequence shown here is derived from an EMBL/GenBank/DDBJ whole genome shotgun (WGS) entry which is preliminary data.</text>
</comment>
<sequence>MTNLSEARLRLSAIGFNIAADARHPFGTENACIFFKDGTYLEPLAVWDRNVVMDALRRGNQFVARNNAYRFLFSEEGLSAVAMGTGDADQDHAEFARQGLVAGDMLTFSRPMRFPDGSEALASFKLAFANDFRSPGFFGFTCQRINVPAADRSALEQHDNGVTGLRGIVLIEPCPDDFFGYLSAIVGEPSMIGTPDGAVIRAANAEISILTPTAFGDLFGEPMVANERGLRGRAVVFTVADLARTTDLLKERQIDCHTRDGMIVVPHRPGQATTFAFVE</sequence>
<evidence type="ECO:0000259" key="1">
    <source>
        <dbReference type="Pfam" id="PF13468"/>
    </source>
</evidence>
<gene>
    <name evidence="2" type="ORF">Q4481_17250</name>
</gene>
<feature type="domain" description="Glyoxalase-like" evidence="1">
    <location>
        <begin position="3"/>
        <end position="179"/>
    </location>
</feature>
<reference evidence="2" key="1">
    <citation type="journal article" date="2015" name="Int. J. Syst. Evol. Microbiol.">
        <title>Rhizobium alvei sp. nov., isolated from a freshwater river.</title>
        <authorList>
            <person name="Sheu S.Y."/>
            <person name="Huang H.W."/>
            <person name="Young C.C."/>
            <person name="Chen W.M."/>
        </authorList>
    </citation>
    <scope>NUCLEOTIDE SEQUENCE</scope>
    <source>
        <strain evidence="2">TNR-22</strain>
    </source>
</reference>
<keyword evidence="3" id="KW-1185">Reference proteome</keyword>
<dbReference type="Pfam" id="PF13468">
    <property type="entry name" value="Glyoxalase_3"/>
    <property type="match status" value="1"/>
</dbReference>
<reference evidence="2" key="2">
    <citation type="submission" date="2023-07" db="EMBL/GenBank/DDBJ databases">
        <authorList>
            <person name="Shen H."/>
        </authorList>
    </citation>
    <scope>NUCLEOTIDE SEQUENCE</scope>
    <source>
        <strain evidence="2">TNR-22</strain>
    </source>
</reference>
<protein>
    <submittedName>
        <fullName evidence="2">VOC family protein</fullName>
    </submittedName>
</protein>
<organism evidence="2 3">
    <name type="scientific">Rhizobium alvei</name>
    <dbReference type="NCBI Taxonomy" id="1132659"/>
    <lineage>
        <taxon>Bacteria</taxon>
        <taxon>Pseudomonadati</taxon>
        <taxon>Pseudomonadota</taxon>
        <taxon>Alphaproteobacteria</taxon>
        <taxon>Hyphomicrobiales</taxon>
        <taxon>Rhizobiaceae</taxon>
        <taxon>Rhizobium/Agrobacterium group</taxon>
        <taxon>Rhizobium</taxon>
    </lineage>
</organism>
<accession>A0ABT8YPT4</accession>
<dbReference type="Gene3D" id="3.10.180.10">
    <property type="entry name" value="2,3-Dihydroxybiphenyl 1,2-Dioxygenase, domain 1"/>
    <property type="match status" value="1"/>
</dbReference>